<dbReference type="Pfam" id="PF01343">
    <property type="entry name" value="Peptidase_S49"/>
    <property type="match status" value="1"/>
</dbReference>
<evidence type="ECO:0000256" key="4">
    <source>
        <dbReference type="ARBA" id="ARBA00022825"/>
    </source>
</evidence>
<keyword evidence="3" id="KW-0378">Hydrolase</keyword>
<reference evidence="6" key="1">
    <citation type="submission" date="2020-12" db="EMBL/GenBank/DDBJ databases">
        <title>Taurinivorans muris gen. nov., sp. nov., fundamental and realized metabolic niche of a ubiquitous sulfidogenic bacterium in the murine intestine.</title>
        <authorList>
            <person name="Ye H."/>
            <person name="Hanson B.T."/>
            <person name="Loy A."/>
        </authorList>
    </citation>
    <scope>NUCLEOTIDE SEQUENCE</scope>
    <source>
        <strain evidence="6">LT0009</strain>
    </source>
</reference>
<accession>A0ABY5Y332</accession>
<organism evidence="6 7">
    <name type="scientific">Taurinivorans muris</name>
    <dbReference type="NCBI Taxonomy" id="2787751"/>
    <lineage>
        <taxon>Bacteria</taxon>
        <taxon>Pseudomonadati</taxon>
        <taxon>Thermodesulfobacteriota</taxon>
        <taxon>Desulfovibrionia</taxon>
        <taxon>Desulfovibrionales</taxon>
        <taxon>Desulfovibrionaceae</taxon>
        <taxon>Taurinivorans</taxon>
    </lineage>
</organism>
<comment type="similarity">
    <text evidence="1">Belongs to the peptidase S49 family.</text>
</comment>
<dbReference type="NCBIfam" id="TIGR00706">
    <property type="entry name" value="SppA_dom"/>
    <property type="match status" value="1"/>
</dbReference>
<keyword evidence="4" id="KW-0720">Serine protease</keyword>
<dbReference type="InterPro" id="IPR033855">
    <property type="entry name" value="Protein_C"/>
</dbReference>
<dbReference type="Gene3D" id="3.90.226.10">
    <property type="entry name" value="2-enoyl-CoA Hydratase, Chain A, domain 1"/>
    <property type="match status" value="1"/>
</dbReference>
<evidence type="ECO:0000313" key="6">
    <source>
        <dbReference type="EMBL" id="UWX06418.1"/>
    </source>
</evidence>
<dbReference type="InterPro" id="IPR002142">
    <property type="entry name" value="Peptidase_S49"/>
</dbReference>
<dbReference type="EMBL" id="CP065938">
    <property type="protein sequence ID" value="UWX06418.1"/>
    <property type="molecule type" value="Genomic_DNA"/>
</dbReference>
<evidence type="ECO:0000256" key="2">
    <source>
        <dbReference type="ARBA" id="ARBA00022670"/>
    </source>
</evidence>
<proteinExistence type="inferred from homology"/>
<dbReference type="InterPro" id="IPR029045">
    <property type="entry name" value="ClpP/crotonase-like_dom_sf"/>
</dbReference>
<dbReference type="InterPro" id="IPR004635">
    <property type="entry name" value="Pept_S49_SppA"/>
</dbReference>
<evidence type="ECO:0000256" key="1">
    <source>
        <dbReference type="ARBA" id="ARBA00008683"/>
    </source>
</evidence>
<keyword evidence="7" id="KW-1185">Reference proteome</keyword>
<evidence type="ECO:0000313" key="7">
    <source>
        <dbReference type="Proteomes" id="UP001058120"/>
    </source>
</evidence>
<name>A0ABY5Y332_9BACT</name>
<dbReference type="SUPFAM" id="SSF52096">
    <property type="entry name" value="ClpP/crotonase"/>
    <property type="match status" value="1"/>
</dbReference>
<sequence length="386" mass="41753">MTSKVWAILPSVLEDIDTEKKAVLQNAAFLNALLPQVRHTETTVRNGVAVISIEGAVYRKKSWFMPGMTHKQIKNEIEKALQHDEVKAIFYNIYSPGGTVAGTQELASFIKEAAAIKPSCAFVDGMCCSAAYWLASATGRIFATQSAELGSIGVVLKHADASKFLESAGVKYTHITAGSKKSVGASETPLSEDDKMYLQNQVNGIYDVFLQETAQNMGLDLDKKLEWADGRVFLGREAVALGLVSKIVKTKEEAMSCLLENIQEKTMAIPNMEQKISHEQTSSQQTVSTISENLFAIIETVCGADNAEKVKTLAESGLTKAQVEALGSVISVKTEQKNAEAVRETNQQILAALIAASPDAVNSASNMNKATDEEQTLIERIGNMKG</sequence>
<dbReference type="Proteomes" id="UP001058120">
    <property type="component" value="Chromosome"/>
</dbReference>
<feature type="domain" description="Peptidase S49" evidence="5">
    <location>
        <begin position="114"/>
        <end position="252"/>
    </location>
</feature>
<protein>
    <submittedName>
        <fullName evidence="6">Signal peptide peptidase SppA</fullName>
    </submittedName>
</protein>
<dbReference type="PANTHER" id="PTHR42987">
    <property type="entry name" value="PEPTIDASE S49"/>
    <property type="match status" value="1"/>
</dbReference>
<evidence type="ECO:0000259" key="5">
    <source>
        <dbReference type="Pfam" id="PF01343"/>
    </source>
</evidence>
<dbReference type="RefSeq" id="WP_334316024.1">
    <property type="nucleotide sequence ID" value="NZ_CP065938.1"/>
</dbReference>
<dbReference type="CDD" id="cd07022">
    <property type="entry name" value="S49_Sppa_36K_type"/>
    <property type="match status" value="1"/>
</dbReference>
<dbReference type="PANTHER" id="PTHR42987:SF7">
    <property type="entry name" value="SIGNAL PEPTIDE PEPTIDASE SPPA-RELATED"/>
    <property type="match status" value="1"/>
</dbReference>
<gene>
    <name evidence="6" type="primary">sppA</name>
    <name evidence="6" type="ORF">JBF11_03645</name>
</gene>
<evidence type="ECO:0000256" key="3">
    <source>
        <dbReference type="ARBA" id="ARBA00022801"/>
    </source>
</evidence>
<dbReference type="Gene3D" id="6.20.330.10">
    <property type="match status" value="1"/>
</dbReference>
<keyword evidence="2" id="KW-0645">Protease</keyword>